<dbReference type="MEROPS" id="S81.001"/>
<keyword evidence="4" id="KW-0081">Bacteriolytic enzyme</keyword>
<dbReference type="Gene3D" id="1.10.530.10">
    <property type="match status" value="1"/>
</dbReference>
<dbReference type="Pfam" id="PF05497">
    <property type="entry name" value="Destabilase"/>
    <property type="match status" value="1"/>
</dbReference>
<dbReference type="GO" id="GO:0003796">
    <property type="term" value="F:lysozyme activity"/>
    <property type="evidence" value="ECO:0007669"/>
    <property type="project" value="UniProtKB-EC"/>
</dbReference>
<dbReference type="SMR" id="G9HZ47"/>
<evidence type="ECO:0000256" key="4">
    <source>
        <dbReference type="ARBA" id="ARBA00022638"/>
    </source>
</evidence>
<accession>G9HZ47</accession>
<proteinExistence type="evidence at transcript level"/>
<dbReference type="InterPro" id="IPR008597">
    <property type="entry name" value="Invert_lysozyme"/>
</dbReference>
<feature type="chain" id="PRO_5003522108" description="lysozyme" evidence="9">
    <location>
        <begin position="17"/>
        <end position="141"/>
    </location>
</feature>
<keyword evidence="5" id="KW-0378">Hydrolase</keyword>
<evidence type="ECO:0000256" key="8">
    <source>
        <dbReference type="PIRSR" id="PIRSR608597-3"/>
    </source>
</evidence>
<keyword evidence="6 8" id="KW-1015">Disulfide bond</keyword>
<comment type="catalytic activity">
    <reaction evidence="1">
        <text>Hydrolysis of (1-&gt;4)-beta-linkages between N-acetylmuramic acid and N-acetyl-D-glucosamine residues in a peptidoglycan and between N-acetyl-D-glucosamine residues in chitodextrins.</text>
        <dbReference type="EC" id="3.2.1.17"/>
    </reaction>
</comment>
<organism evidence="10">
    <name type="scientific">Eriocheir sinensis</name>
    <name type="common">Chinese mitten crab</name>
    <dbReference type="NCBI Taxonomy" id="95602"/>
    <lineage>
        <taxon>Eukaryota</taxon>
        <taxon>Metazoa</taxon>
        <taxon>Ecdysozoa</taxon>
        <taxon>Arthropoda</taxon>
        <taxon>Crustacea</taxon>
        <taxon>Multicrustacea</taxon>
        <taxon>Malacostraca</taxon>
        <taxon>Eumalacostraca</taxon>
        <taxon>Eucarida</taxon>
        <taxon>Decapoda</taxon>
        <taxon>Pleocyemata</taxon>
        <taxon>Brachyura</taxon>
        <taxon>Eubrachyura</taxon>
        <taxon>Grapsoidea</taxon>
        <taxon>Varunidae</taxon>
        <taxon>Eriocheir</taxon>
    </lineage>
</organism>
<feature type="disulfide bond" evidence="8">
    <location>
        <begin position="23"/>
        <end position="103"/>
    </location>
</feature>
<sequence>MMRVICLLLLAGLAAADPLEDDCLACMCYVSSDGCVMNDPPCMKTGDGEYDEVCGPWAITYWYWYDGGELLGDFYTCAADWTCNELTVRAYLNRYVTADDATCETYARTHVGGPSGSTADYTLPYWDDVEKCLMNNTMPLR</sequence>
<evidence type="ECO:0000256" key="5">
    <source>
        <dbReference type="ARBA" id="ARBA00022801"/>
    </source>
</evidence>
<protein>
    <recommendedName>
        <fullName evidence="2">lysozyme</fullName>
        <ecNumber evidence="2">3.2.1.17</ecNumber>
    </recommendedName>
</protein>
<evidence type="ECO:0000256" key="3">
    <source>
        <dbReference type="ARBA" id="ARBA00022529"/>
    </source>
</evidence>
<dbReference type="EMBL" id="JN416111">
    <property type="protein sequence ID" value="AEU04535.1"/>
    <property type="molecule type" value="mRNA"/>
</dbReference>
<evidence type="ECO:0000256" key="1">
    <source>
        <dbReference type="ARBA" id="ARBA00000632"/>
    </source>
</evidence>
<feature type="signal peptide" evidence="9">
    <location>
        <begin position="1"/>
        <end position="16"/>
    </location>
</feature>
<feature type="disulfide bond" evidence="8">
    <location>
        <begin position="42"/>
        <end position="54"/>
    </location>
</feature>
<evidence type="ECO:0000256" key="7">
    <source>
        <dbReference type="ARBA" id="ARBA00023295"/>
    </source>
</evidence>
<dbReference type="EC" id="3.2.1.17" evidence="2"/>
<dbReference type="GO" id="GO:0031640">
    <property type="term" value="P:killing of cells of another organism"/>
    <property type="evidence" value="ECO:0007669"/>
    <property type="project" value="UniProtKB-KW"/>
</dbReference>
<dbReference type="OrthoDB" id="6331689at2759"/>
<keyword evidence="9" id="KW-0732">Signal</keyword>
<dbReference type="AlphaFoldDB" id="G9HZ47"/>
<dbReference type="RefSeq" id="XP_050716204.1">
    <property type="nucleotide sequence ID" value="XM_050860247.1"/>
</dbReference>
<evidence type="ECO:0000256" key="6">
    <source>
        <dbReference type="ARBA" id="ARBA00023157"/>
    </source>
</evidence>
<evidence type="ECO:0000313" key="10">
    <source>
        <dbReference type="EMBL" id="AEU04535.1"/>
    </source>
</evidence>
<dbReference type="PROSITE" id="PS51909">
    <property type="entry name" value="LYSOZYME_I"/>
    <property type="match status" value="1"/>
</dbReference>
<evidence type="ECO:0000256" key="9">
    <source>
        <dbReference type="SAM" id="SignalP"/>
    </source>
</evidence>
<feature type="disulfide bond" evidence="8">
    <location>
        <begin position="77"/>
        <end position="83"/>
    </location>
</feature>
<feature type="disulfide bond" evidence="8">
    <location>
        <begin position="28"/>
        <end position="35"/>
    </location>
</feature>
<dbReference type="KEGG" id="esn:126998503"/>
<evidence type="ECO:0000256" key="2">
    <source>
        <dbReference type="ARBA" id="ARBA00012732"/>
    </source>
</evidence>
<dbReference type="GeneID" id="126998503"/>
<dbReference type="GO" id="GO:0042742">
    <property type="term" value="P:defense response to bacterium"/>
    <property type="evidence" value="ECO:0007669"/>
    <property type="project" value="UniProtKB-KW"/>
</dbReference>
<keyword evidence="7" id="KW-0326">Glycosidase</keyword>
<keyword evidence="3" id="KW-0929">Antimicrobial</keyword>
<reference evidence="10" key="1">
    <citation type="submission" date="2011-07" db="EMBL/GenBank/DDBJ databases">
        <title>Identification and expression of lysozyme from Eriocheir sinensis.</title>
        <authorList>
            <person name="Li F."/>
        </authorList>
    </citation>
    <scope>NUCLEOTIDE SEQUENCE</scope>
</reference>
<dbReference type="PANTHER" id="PTHR11195:SF13">
    <property type="entry name" value="INVERTEBRATE-TYPE LYSOZYME 2-RELATED"/>
    <property type="match status" value="1"/>
</dbReference>
<dbReference type="PANTHER" id="PTHR11195">
    <property type="entry name" value="DESTABILASE-RELATED"/>
    <property type="match status" value="1"/>
</dbReference>
<name>G9HZ47_ERISI</name>